<protein>
    <submittedName>
        <fullName evidence="2">Isoflavone reductase-like protein P3</fullName>
    </submittedName>
</protein>
<accession>A0ABD1VLT5</accession>
<gene>
    <name evidence="2" type="ORF">Fot_19710</name>
</gene>
<dbReference type="PANTHER" id="PTHR43349:SF93">
    <property type="entry name" value="ISOFLAVONE REDUCTASE HOMOLOG P3-RELATED"/>
    <property type="match status" value="1"/>
</dbReference>
<dbReference type="AlphaFoldDB" id="A0ABD1VLT5"/>
<dbReference type="Proteomes" id="UP001604277">
    <property type="component" value="Unassembled WGS sequence"/>
</dbReference>
<keyword evidence="3" id="KW-1185">Reference proteome</keyword>
<evidence type="ECO:0000313" key="3">
    <source>
        <dbReference type="Proteomes" id="UP001604277"/>
    </source>
</evidence>
<dbReference type="PANTHER" id="PTHR43349">
    <property type="entry name" value="PINORESINOL REDUCTASE-RELATED"/>
    <property type="match status" value="1"/>
</dbReference>
<dbReference type="SUPFAM" id="SSF51735">
    <property type="entry name" value="NAD(P)-binding Rossmann-fold domains"/>
    <property type="match status" value="1"/>
</dbReference>
<proteinExistence type="predicted"/>
<dbReference type="InterPro" id="IPR050608">
    <property type="entry name" value="NmrA-type/Isoflavone_red_sf"/>
</dbReference>
<sequence>MVEKSKILIIGRNGYVGKFIVEANAKSGHPTFALIRESTLSDPVKGKLIVGLKNAGVDLYDHERLVNAVKKVDVILPFTEFENNVDRARAVEPVKSINFAVKRQNLQSYKA</sequence>
<dbReference type="EMBL" id="JBFOLJ010000005">
    <property type="protein sequence ID" value="KAL2538319.1"/>
    <property type="molecule type" value="Genomic_DNA"/>
</dbReference>
<evidence type="ECO:0000313" key="2">
    <source>
        <dbReference type="EMBL" id="KAL2538319.1"/>
    </source>
</evidence>
<feature type="domain" description="NmrA-like" evidence="1">
    <location>
        <begin position="3"/>
        <end position="85"/>
    </location>
</feature>
<organism evidence="2 3">
    <name type="scientific">Forsythia ovata</name>
    <dbReference type="NCBI Taxonomy" id="205694"/>
    <lineage>
        <taxon>Eukaryota</taxon>
        <taxon>Viridiplantae</taxon>
        <taxon>Streptophyta</taxon>
        <taxon>Embryophyta</taxon>
        <taxon>Tracheophyta</taxon>
        <taxon>Spermatophyta</taxon>
        <taxon>Magnoliopsida</taxon>
        <taxon>eudicotyledons</taxon>
        <taxon>Gunneridae</taxon>
        <taxon>Pentapetalae</taxon>
        <taxon>asterids</taxon>
        <taxon>lamiids</taxon>
        <taxon>Lamiales</taxon>
        <taxon>Oleaceae</taxon>
        <taxon>Forsythieae</taxon>
        <taxon>Forsythia</taxon>
    </lineage>
</organism>
<reference evidence="3" key="1">
    <citation type="submission" date="2024-07" db="EMBL/GenBank/DDBJ databases">
        <title>Two chromosome-level genome assemblies of Korean endemic species Abeliophyllum distichum and Forsythia ovata (Oleaceae).</title>
        <authorList>
            <person name="Jang H."/>
        </authorList>
    </citation>
    <scope>NUCLEOTIDE SEQUENCE [LARGE SCALE GENOMIC DNA]</scope>
</reference>
<dbReference type="InterPro" id="IPR036291">
    <property type="entry name" value="NAD(P)-bd_dom_sf"/>
</dbReference>
<comment type="caution">
    <text evidence="2">The sequence shown here is derived from an EMBL/GenBank/DDBJ whole genome shotgun (WGS) entry which is preliminary data.</text>
</comment>
<name>A0ABD1VLT5_9LAMI</name>
<dbReference type="Gene3D" id="3.40.50.720">
    <property type="entry name" value="NAD(P)-binding Rossmann-like Domain"/>
    <property type="match status" value="1"/>
</dbReference>
<dbReference type="InterPro" id="IPR008030">
    <property type="entry name" value="NmrA-like"/>
</dbReference>
<dbReference type="Pfam" id="PF05368">
    <property type="entry name" value="NmrA"/>
    <property type="match status" value="1"/>
</dbReference>
<evidence type="ECO:0000259" key="1">
    <source>
        <dbReference type="Pfam" id="PF05368"/>
    </source>
</evidence>